<comment type="caution">
    <text evidence="9">The sequence shown here is derived from an EMBL/GenBank/DDBJ whole genome shotgun (WGS) entry which is preliminary data.</text>
</comment>
<evidence type="ECO:0000313" key="10">
    <source>
        <dbReference type="Proteomes" id="UP000251205"/>
    </source>
</evidence>
<dbReference type="GO" id="GO:0003677">
    <property type="term" value="F:DNA binding"/>
    <property type="evidence" value="ECO:0007669"/>
    <property type="project" value="UniProtKB-KW"/>
</dbReference>
<sequence length="329" mass="36467">MTGQAHGSLDIRLMRTLLILLTECSVSRTAELLGQAQPTVSLNLKRLREILDDPLLVRSGSTLVPTERGLALRETMREILSKIDTHLAPHPTFDPKKSTRHFRIVSTNCLGTVFLPPLIGAIARVAPGVSVDVSPMPNGEDLLSGMSEGAIDAVIGNWPHPPEHLRIAPILTTDIVCLVRPNHRFAKQQDRITLEEYLKESHLSPTSDRDAHISPIDGRLIELGLKRRIRATVPEYAIAPYVLAQSDLVFTTGYHFAEQVAQTFPFAVLDAPPELGEMHFYMLWHDCKHHSPDQVWLRRMIKSVAASMRALNGAALPPLPPMRWGQAAG</sequence>
<evidence type="ECO:0000259" key="8">
    <source>
        <dbReference type="PROSITE" id="PS50931"/>
    </source>
</evidence>
<dbReference type="InterPro" id="IPR005119">
    <property type="entry name" value="LysR_subst-bd"/>
</dbReference>
<dbReference type="PANTHER" id="PTHR30118">
    <property type="entry name" value="HTH-TYPE TRANSCRIPTIONAL REGULATOR LEUO-RELATED"/>
    <property type="match status" value="1"/>
</dbReference>
<dbReference type="PANTHER" id="PTHR30118:SF6">
    <property type="entry name" value="HTH-TYPE TRANSCRIPTIONAL REGULATOR LEUO"/>
    <property type="match status" value="1"/>
</dbReference>
<dbReference type="PROSITE" id="PS50931">
    <property type="entry name" value="HTH_LYSR"/>
    <property type="match status" value="1"/>
</dbReference>
<dbReference type="RefSeq" id="WP_112342060.1">
    <property type="nucleotide sequence ID" value="NZ_QMKK01000030.1"/>
</dbReference>
<dbReference type="GO" id="GO:0003700">
    <property type="term" value="F:DNA-binding transcription factor activity"/>
    <property type="evidence" value="ECO:0007669"/>
    <property type="project" value="InterPro"/>
</dbReference>
<evidence type="ECO:0000256" key="1">
    <source>
        <dbReference type="ARBA" id="ARBA00009437"/>
    </source>
</evidence>
<dbReference type="InterPro" id="IPR036390">
    <property type="entry name" value="WH_DNA-bd_sf"/>
</dbReference>
<proteinExistence type="inferred from homology"/>
<organism evidence="9 10">
    <name type="scientific">Rhizobium tropici</name>
    <dbReference type="NCBI Taxonomy" id="398"/>
    <lineage>
        <taxon>Bacteria</taxon>
        <taxon>Pseudomonadati</taxon>
        <taxon>Pseudomonadota</taxon>
        <taxon>Alphaproteobacteria</taxon>
        <taxon>Hyphomicrobiales</taxon>
        <taxon>Rhizobiaceae</taxon>
        <taxon>Rhizobium/Agrobacterium group</taxon>
        <taxon>Rhizobium</taxon>
    </lineage>
</organism>
<dbReference type="Gene3D" id="1.10.10.10">
    <property type="entry name" value="Winged helix-like DNA-binding domain superfamily/Winged helix DNA-binding domain"/>
    <property type="match status" value="1"/>
</dbReference>
<keyword evidence="3" id="KW-0678">Repressor</keyword>
<evidence type="ECO:0000256" key="5">
    <source>
        <dbReference type="ARBA" id="ARBA00023125"/>
    </source>
</evidence>
<dbReference type="OrthoDB" id="8339333at2"/>
<evidence type="ECO:0000256" key="2">
    <source>
        <dbReference type="ARBA" id="ARBA00022458"/>
    </source>
</evidence>
<reference evidence="9 10" key="1">
    <citation type="submission" date="2018-06" db="EMBL/GenBank/DDBJ databases">
        <title>Whole Genome Sequence of an efficient microsymbiont, Rhizobium tropici.</title>
        <authorList>
            <person name="Srinivasan R."/>
            <person name="Singh H.V."/>
            <person name="Srivastava R."/>
            <person name="Kumari B."/>
            <person name="Radhakrishna A."/>
        </authorList>
    </citation>
    <scope>NUCLEOTIDE SEQUENCE [LARGE SCALE GENOMIC DNA]</scope>
    <source>
        <strain evidence="9 10">IGFRI Rhizo-19</strain>
    </source>
</reference>
<dbReference type="SUPFAM" id="SSF53850">
    <property type="entry name" value="Periplasmic binding protein-like II"/>
    <property type="match status" value="1"/>
</dbReference>
<keyword evidence="4" id="KW-0805">Transcription regulation</keyword>
<accession>A0A329YBQ0</accession>
<dbReference type="AlphaFoldDB" id="A0A329YBQ0"/>
<dbReference type="SUPFAM" id="SSF46785">
    <property type="entry name" value="Winged helix' DNA-binding domain"/>
    <property type="match status" value="1"/>
</dbReference>
<gene>
    <name evidence="9" type="ORF">DQ393_12325</name>
</gene>
<keyword evidence="7" id="KW-0804">Transcription</keyword>
<keyword evidence="2" id="KW-0536">Nodulation</keyword>
<dbReference type="Pfam" id="PF00126">
    <property type="entry name" value="HTH_1"/>
    <property type="match status" value="1"/>
</dbReference>
<dbReference type="Proteomes" id="UP000251205">
    <property type="component" value="Unassembled WGS sequence"/>
</dbReference>
<evidence type="ECO:0000256" key="6">
    <source>
        <dbReference type="ARBA" id="ARBA00023159"/>
    </source>
</evidence>
<evidence type="ECO:0000256" key="3">
    <source>
        <dbReference type="ARBA" id="ARBA00022491"/>
    </source>
</evidence>
<comment type="similarity">
    <text evidence="1">Belongs to the LysR transcriptional regulatory family.</text>
</comment>
<protein>
    <submittedName>
        <fullName evidence="9">LysR family transcriptional regulator</fullName>
    </submittedName>
</protein>
<keyword evidence="6" id="KW-0010">Activator</keyword>
<evidence type="ECO:0000256" key="4">
    <source>
        <dbReference type="ARBA" id="ARBA00023015"/>
    </source>
</evidence>
<dbReference type="InterPro" id="IPR000847">
    <property type="entry name" value="LysR_HTH_N"/>
</dbReference>
<dbReference type="Gene3D" id="3.40.190.10">
    <property type="entry name" value="Periplasmic binding protein-like II"/>
    <property type="match status" value="2"/>
</dbReference>
<dbReference type="EMBL" id="QMKK01000030">
    <property type="protein sequence ID" value="RAX41331.1"/>
    <property type="molecule type" value="Genomic_DNA"/>
</dbReference>
<dbReference type="InterPro" id="IPR050389">
    <property type="entry name" value="LysR-type_TF"/>
</dbReference>
<keyword evidence="5" id="KW-0238">DNA-binding</keyword>
<name>A0A329YBQ0_RHITR</name>
<evidence type="ECO:0000313" key="9">
    <source>
        <dbReference type="EMBL" id="RAX41331.1"/>
    </source>
</evidence>
<dbReference type="Pfam" id="PF03466">
    <property type="entry name" value="LysR_substrate"/>
    <property type="match status" value="1"/>
</dbReference>
<evidence type="ECO:0000256" key="7">
    <source>
        <dbReference type="ARBA" id="ARBA00023163"/>
    </source>
</evidence>
<feature type="domain" description="HTH lysR-type" evidence="8">
    <location>
        <begin position="9"/>
        <end position="66"/>
    </location>
</feature>
<dbReference type="InterPro" id="IPR036388">
    <property type="entry name" value="WH-like_DNA-bd_sf"/>
</dbReference>